<evidence type="ECO:0000313" key="7">
    <source>
        <dbReference type="Proteomes" id="UP000095751"/>
    </source>
</evidence>
<feature type="compositionally biased region" description="Low complexity" evidence="5">
    <location>
        <begin position="116"/>
        <end position="127"/>
    </location>
</feature>
<evidence type="ECO:0000313" key="6">
    <source>
        <dbReference type="EMBL" id="OEU10022.1"/>
    </source>
</evidence>
<dbReference type="InterPro" id="IPR011257">
    <property type="entry name" value="DNA_glycosylase"/>
</dbReference>
<feature type="region of interest" description="Disordered" evidence="5">
    <location>
        <begin position="1"/>
        <end position="50"/>
    </location>
</feature>
<name>A0A1E7EVV5_9STRA</name>
<dbReference type="GO" id="GO:0000703">
    <property type="term" value="F:oxidized pyrimidine nucleobase lesion DNA N-glycosylase activity"/>
    <property type="evidence" value="ECO:0007669"/>
    <property type="project" value="TreeGrafter"/>
</dbReference>
<feature type="compositionally biased region" description="Polar residues" evidence="5">
    <location>
        <begin position="18"/>
        <end position="28"/>
    </location>
</feature>
<evidence type="ECO:0000256" key="4">
    <source>
        <dbReference type="ARBA" id="ARBA00023295"/>
    </source>
</evidence>
<sequence length="443" mass="49686">MSSKITSSDERSDDNKKSNQCISRFFQSEQDDHRNTIKGGAAKRSRTKEENTTVILDDDLDSDVDDIDDDNFDVDVSPVVIGTTEKMKVKQQKTENDDIYNNNNNNNVGKDYSSVDTHTNTTNDNDNGMIMPKTLCEKDNANHSVEDKCNEQSGSKVAAISDSNFKDNKYYNKNAATEEDPLLVQSCNSVASKNETIIELVDTTTTTTTMNQKEELESELVVSSPSTNNNKKGNPFAKFAFAGDGADVASTAPIIGLKERRFFKSFSDTNKRTNINNDNIDDRHLKKKKKMSKVSKELLKLKDVPSDEQDTIVRKWHSMADPSASLENRRYQILLAARLHARCQEPTVRKAMAVLRDLVKPEELSVNEIMKFDPEVLANHITNVQYYNAKAAQIVKAAHEIKSQHGGLVPEDEFSLLQITGIGKTFADLLSFVNTREAHENFK</sequence>
<dbReference type="GO" id="GO:0003906">
    <property type="term" value="F:DNA-(apurinic or apyrimidinic site) endonuclease activity"/>
    <property type="evidence" value="ECO:0007669"/>
    <property type="project" value="TreeGrafter"/>
</dbReference>
<keyword evidence="3" id="KW-0234">DNA repair</keyword>
<dbReference type="EMBL" id="KV784373">
    <property type="protein sequence ID" value="OEU10022.1"/>
    <property type="molecule type" value="Genomic_DNA"/>
</dbReference>
<dbReference type="OrthoDB" id="2099276at2759"/>
<keyword evidence="2" id="KW-0378">Hydrolase</keyword>
<feature type="compositionally biased region" description="Basic and acidic residues" evidence="5">
    <location>
        <begin position="87"/>
        <end position="96"/>
    </location>
</feature>
<gene>
    <name evidence="6" type="ORF">FRACYDRAFT_247632</name>
</gene>
<reference evidence="6 7" key="1">
    <citation type="submission" date="2016-09" db="EMBL/GenBank/DDBJ databases">
        <title>Extensive genetic diversity and differential bi-allelic expression allows diatom success in the polar Southern Ocean.</title>
        <authorList>
            <consortium name="DOE Joint Genome Institute"/>
            <person name="Mock T."/>
            <person name="Otillar R.P."/>
            <person name="Strauss J."/>
            <person name="Dupont C."/>
            <person name="Frickenhaus S."/>
            <person name="Maumus F."/>
            <person name="Mcmullan M."/>
            <person name="Sanges R."/>
            <person name="Schmutz J."/>
            <person name="Toseland A."/>
            <person name="Valas R."/>
            <person name="Veluchamy A."/>
            <person name="Ward B.J."/>
            <person name="Allen A."/>
            <person name="Barry K."/>
            <person name="Falciatore A."/>
            <person name="Ferrante M."/>
            <person name="Fortunato A.E."/>
            <person name="Gloeckner G."/>
            <person name="Gruber A."/>
            <person name="Hipkin R."/>
            <person name="Janech M."/>
            <person name="Kroth P."/>
            <person name="Leese F."/>
            <person name="Lindquist E."/>
            <person name="Lyon B.R."/>
            <person name="Martin J."/>
            <person name="Mayer C."/>
            <person name="Parker M."/>
            <person name="Quesneville H."/>
            <person name="Raymond J."/>
            <person name="Uhlig C."/>
            <person name="Valentin K.U."/>
            <person name="Worden A.Z."/>
            <person name="Armbrust E.V."/>
            <person name="Bowler C."/>
            <person name="Green B."/>
            <person name="Moulton V."/>
            <person name="Van Oosterhout C."/>
            <person name="Grigoriev I."/>
        </authorList>
    </citation>
    <scope>NUCLEOTIDE SEQUENCE [LARGE SCALE GENOMIC DNA]</scope>
    <source>
        <strain evidence="6 7">CCMP1102</strain>
    </source>
</reference>
<keyword evidence="7" id="KW-1185">Reference proteome</keyword>
<protein>
    <recommendedName>
        <fullName evidence="8">HhH-GPD domain-containing protein</fullName>
    </recommendedName>
</protein>
<dbReference type="SUPFAM" id="SSF48150">
    <property type="entry name" value="DNA-glycosylase"/>
    <property type="match status" value="1"/>
</dbReference>
<evidence type="ECO:0008006" key="8">
    <source>
        <dbReference type="Google" id="ProtNLM"/>
    </source>
</evidence>
<dbReference type="KEGG" id="fcy:FRACYDRAFT_247632"/>
<proteinExistence type="predicted"/>
<dbReference type="AlphaFoldDB" id="A0A1E7EVV5"/>
<dbReference type="PANTHER" id="PTHR43286:SF1">
    <property type="entry name" value="ENDONUCLEASE III-LIKE PROTEIN 1"/>
    <property type="match status" value="1"/>
</dbReference>
<dbReference type="GO" id="GO:0006285">
    <property type="term" value="P:base-excision repair, AP site formation"/>
    <property type="evidence" value="ECO:0007669"/>
    <property type="project" value="TreeGrafter"/>
</dbReference>
<keyword evidence="4" id="KW-0326">Glycosidase</keyword>
<evidence type="ECO:0000256" key="3">
    <source>
        <dbReference type="ARBA" id="ARBA00023204"/>
    </source>
</evidence>
<feature type="compositionally biased region" description="Basic and acidic residues" evidence="5">
    <location>
        <begin position="7"/>
        <end position="17"/>
    </location>
</feature>
<dbReference type="InParanoid" id="A0A1E7EVV5"/>
<dbReference type="PANTHER" id="PTHR43286">
    <property type="entry name" value="ENDONUCLEASE III-LIKE PROTEIN 1"/>
    <property type="match status" value="1"/>
</dbReference>
<accession>A0A1E7EVV5</accession>
<evidence type="ECO:0000256" key="2">
    <source>
        <dbReference type="ARBA" id="ARBA00022801"/>
    </source>
</evidence>
<dbReference type="GO" id="GO:0006289">
    <property type="term" value="P:nucleotide-excision repair"/>
    <property type="evidence" value="ECO:0007669"/>
    <property type="project" value="TreeGrafter"/>
</dbReference>
<dbReference type="Gene3D" id="1.10.340.30">
    <property type="entry name" value="Hypothetical protein, domain 2"/>
    <property type="match status" value="1"/>
</dbReference>
<evidence type="ECO:0000256" key="5">
    <source>
        <dbReference type="SAM" id="MobiDB-lite"/>
    </source>
</evidence>
<organism evidence="6 7">
    <name type="scientific">Fragilariopsis cylindrus CCMP1102</name>
    <dbReference type="NCBI Taxonomy" id="635003"/>
    <lineage>
        <taxon>Eukaryota</taxon>
        <taxon>Sar</taxon>
        <taxon>Stramenopiles</taxon>
        <taxon>Ochrophyta</taxon>
        <taxon>Bacillariophyta</taxon>
        <taxon>Bacillariophyceae</taxon>
        <taxon>Bacillariophycidae</taxon>
        <taxon>Bacillariales</taxon>
        <taxon>Bacillariaceae</taxon>
        <taxon>Fragilariopsis</taxon>
    </lineage>
</organism>
<keyword evidence="1" id="KW-0227">DNA damage</keyword>
<feature type="region of interest" description="Disordered" evidence="5">
    <location>
        <begin position="87"/>
        <end position="129"/>
    </location>
</feature>
<dbReference type="GO" id="GO:0005634">
    <property type="term" value="C:nucleus"/>
    <property type="evidence" value="ECO:0007669"/>
    <property type="project" value="TreeGrafter"/>
</dbReference>
<evidence type="ECO:0000256" key="1">
    <source>
        <dbReference type="ARBA" id="ARBA00022763"/>
    </source>
</evidence>
<dbReference type="Proteomes" id="UP000095751">
    <property type="component" value="Unassembled WGS sequence"/>
</dbReference>